<sequence length="80" mass="8105">MEVCGEDLSESDFVLPGFVGSSLPGSDAPGASAGFFDQDGAYFSLSLSPSAPPPISTRVPETPPISTAAPTVQPSPVIRP</sequence>
<dbReference type="Proteomes" id="UP000283832">
    <property type="component" value="Unassembled WGS sequence"/>
</dbReference>
<organism evidence="2 3">
    <name type="scientific">Micromonospora radicis</name>
    <dbReference type="NCBI Taxonomy" id="1894971"/>
    <lineage>
        <taxon>Bacteria</taxon>
        <taxon>Bacillati</taxon>
        <taxon>Actinomycetota</taxon>
        <taxon>Actinomycetes</taxon>
        <taxon>Micromonosporales</taxon>
        <taxon>Micromonosporaceae</taxon>
        <taxon>Micromonospora</taxon>
    </lineage>
</organism>
<proteinExistence type="predicted"/>
<dbReference type="AlphaFoldDB" id="A0A418MP19"/>
<keyword evidence="3" id="KW-1185">Reference proteome</keyword>
<gene>
    <name evidence="2" type="ORF">D2L64_23890</name>
</gene>
<feature type="region of interest" description="Disordered" evidence="1">
    <location>
        <begin position="51"/>
        <end position="80"/>
    </location>
</feature>
<accession>A0A418MP19</accession>
<protein>
    <submittedName>
        <fullName evidence="2">Uncharacterized protein</fullName>
    </submittedName>
</protein>
<dbReference type="EMBL" id="QXEC01000032">
    <property type="protein sequence ID" value="RIV33186.1"/>
    <property type="molecule type" value="Genomic_DNA"/>
</dbReference>
<feature type="compositionally biased region" description="Polar residues" evidence="1">
    <location>
        <begin position="64"/>
        <end position="74"/>
    </location>
</feature>
<comment type="caution">
    <text evidence="2">The sequence shown here is derived from an EMBL/GenBank/DDBJ whole genome shotgun (WGS) entry which is preliminary data.</text>
</comment>
<evidence type="ECO:0000313" key="2">
    <source>
        <dbReference type="EMBL" id="RIV33186.1"/>
    </source>
</evidence>
<name>A0A418MP19_9ACTN</name>
<reference evidence="2 3" key="1">
    <citation type="submission" date="2018-08" db="EMBL/GenBank/DDBJ databases">
        <title>Jishengella sp. nov., isolated from a root of Azadirachta indica A. Juss. var. siamensis Valenton.</title>
        <authorList>
            <person name="Kuncharoen N."/>
            <person name="Tanasupawat S."/>
            <person name="Kudo T."/>
            <person name="Ohkuma M."/>
        </authorList>
    </citation>
    <scope>NUCLEOTIDE SEQUENCE [LARGE SCALE GENOMIC DNA]</scope>
    <source>
        <strain evidence="2 3">AZ1-13</strain>
    </source>
</reference>
<evidence type="ECO:0000313" key="3">
    <source>
        <dbReference type="Proteomes" id="UP000283832"/>
    </source>
</evidence>
<evidence type="ECO:0000256" key="1">
    <source>
        <dbReference type="SAM" id="MobiDB-lite"/>
    </source>
</evidence>